<dbReference type="InterPro" id="IPR001129">
    <property type="entry name" value="Membr-assoc_MAPEG"/>
</dbReference>
<dbReference type="PANTHER" id="PTHR35814">
    <property type="match status" value="1"/>
</dbReference>
<keyword evidence="7" id="KW-1185">Reference proteome</keyword>
<comment type="caution">
    <text evidence="6">The sequence shown here is derived from an EMBL/GenBank/DDBJ whole genome shotgun (WGS) entry which is preliminary data.</text>
</comment>
<keyword evidence="4 5" id="KW-0472">Membrane</keyword>
<reference evidence="6 7" key="1">
    <citation type="submission" date="2023-11" db="EMBL/GenBank/DDBJ databases">
        <title>Paucibacter sp. nov., isolated from fresh soil in Korea.</title>
        <authorList>
            <person name="Le N.T.T."/>
        </authorList>
    </citation>
    <scope>NUCLEOTIDE SEQUENCE [LARGE SCALE GENOMIC DNA]</scope>
    <source>
        <strain evidence="6 7">R3-3</strain>
    </source>
</reference>
<dbReference type="EMBL" id="JAXCLA010000010">
    <property type="protein sequence ID" value="MDY0748452.1"/>
    <property type="molecule type" value="Genomic_DNA"/>
</dbReference>
<dbReference type="PANTHER" id="PTHR35814:SF1">
    <property type="entry name" value="GLUTATHIONE S-TRANSFERASE-RELATED"/>
    <property type="match status" value="1"/>
</dbReference>
<dbReference type="SUPFAM" id="SSF161084">
    <property type="entry name" value="MAPEG domain-like"/>
    <property type="match status" value="1"/>
</dbReference>
<dbReference type="Proteomes" id="UP001285263">
    <property type="component" value="Unassembled WGS sequence"/>
</dbReference>
<evidence type="ECO:0000313" key="6">
    <source>
        <dbReference type="EMBL" id="MDY0748452.1"/>
    </source>
</evidence>
<dbReference type="RefSeq" id="WP_320426420.1">
    <property type="nucleotide sequence ID" value="NZ_JAXCLA010000010.1"/>
</dbReference>
<feature type="transmembrane region" description="Helical" evidence="5">
    <location>
        <begin position="73"/>
        <end position="92"/>
    </location>
</feature>
<protein>
    <submittedName>
        <fullName evidence="6">MAPEG family protein</fullName>
    </submittedName>
</protein>
<sequence length="133" mass="13755">MPFPYITALTTALVLLLQIVLAFAVSGGRGKLGTWIGDGGHASLQRATRRHANLAENAGLFMVGFALLELSRFSPRLLVVLCAAFVVARLLHAAGLSRENTGNLLRIAGGVGTYLIGFVLAGALGWAAIAAGA</sequence>
<keyword evidence="2 5" id="KW-0812">Transmembrane</keyword>
<dbReference type="InterPro" id="IPR023352">
    <property type="entry name" value="MAPEG-like_dom_sf"/>
</dbReference>
<keyword evidence="3 5" id="KW-1133">Transmembrane helix</keyword>
<proteinExistence type="predicted"/>
<accession>A0ABU5DTC5</accession>
<evidence type="ECO:0000256" key="1">
    <source>
        <dbReference type="ARBA" id="ARBA00004370"/>
    </source>
</evidence>
<dbReference type="Pfam" id="PF01124">
    <property type="entry name" value="MAPEG"/>
    <property type="match status" value="1"/>
</dbReference>
<evidence type="ECO:0000256" key="4">
    <source>
        <dbReference type="ARBA" id="ARBA00023136"/>
    </source>
</evidence>
<evidence type="ECO:0000256" key="5">
    <source>
        <dbReference type="SAM" id="Phobius"/>
    </source>
</evidence>
<feature type="transmembrane region" description="Helical" evidence="5">
    <location>
        <begin position="104"/>
        <end position="129"/>
    </location>
</feature>
<organism evidence="6 7">
    <name type="scientific">Roseateles agri</name>
    <dbReference type="NCBI Taxonomy" id="3098619"/>
    <lineage>
        <taxon>Bacteria</taxon>
        <taxon>Pseudomonadati</taxon>
        <taxon>Pseudomonadota</taxon>
        <taxon>Betaproteobacteria</taxon>
        <taxon>Burkholderiales</taxon>
        <taxon>Sphaerotilaceae</taxon>
        <taxon>Roseateles</taxon>
    </lineage>
</organism>
<name>A0ABU5DTC5_9BURK</name>
<gene>
    <name evidence="6" type="ORF">SNE35_28390</name>
</gene>
<dbReference type="Gene3D" id="1.20.120.550">
    <property type="entry name" value="Membrane associated eicosanoid/glutathione metabolism-like domain"/>
    <property type="match status" value="1"/>
</dbReference>
<comment type="subcellular location">
    <subcellularLocation>
        <location evidence="1">Membrane</location>
    </subcellularLocation>
</comment>
<evidence type="ECO:0000256" key="2">
    <source>
        <dbReference type="ARBA" id="ARBA00022692"/>
    </source>
</evidence>
<evidence type="ECO:0000313" key="7">
    <source>
        <dbReference type="Proteomes" id="UP001285263"/>
    </source>
</evidence>
<evidence type="ECO:0000256" key="3">
    <source>
        <dbReference type="ARBA" id="ARBA00022989"/>
    </source>
</evidence>